<name>A0A0G4ESP4_VITBC</name>
<protein>
    <submittedName>
        <fullName evidence="2">Uncharacterized protein</fullName>
    </submittedName>
</protein>
<proteinExistence type="predicted"/>
<evidence type="ECO:0000313" key="2">
    <source>
        <dbReference type="EMBL" id="CEM00896.1"/>
    </source>
</evidence>
<feature type="region of interest" description="Disordered" evidence="1">
    <location>
        <begin position="274"/>
        <end position="309"/>
    </location>
</feature>
<feature type="region of interest" description="Disordered" evidence="1">
    <location>
        <begin position="476"/>
        <end position="495"/>
    </location>
</feature>
<reference evidence="2 3" key="1">
    <citation type="submission" date="2014-11" db="EMBL/GenBank/DDBJ databases">
        <authorList>
            <person name="Zhu J."/>
            <person name="Qi W."/>
            <person name="Song R."/>
        </authorList>
    </citation>
    <scope>NUCLEOTIDE SEQUENCE [LARGE SCALE GENOMIC DNA]</scope>
</reference>
<accession>A0A0G4ESP4</accession>
<evidence type="ECO:0000313" key="3">
    <source>
        <dbReference type="Proteomes" id="UP000041254"/>
    </source>
</evidence>
<feature type="compositionally biased region" description="Low complexity" evidence="1">
    <location>
        <begin position="288"/>
        <end position="309"/>
    </location>
</feature>
<dbReference type="AlphaFoldDB" id="A0A0G4ESP4"/>
<evidence type="ECO:0000256" key="1">
    <source>
        <dbReference type="SAM" id="MobiDB-lite"/>
    </source>
</evidence>
<gene>
    <name evidence="2" type="ORF">Vbra_13031</name>
</gene>
<sequence length="521" mass="57629">MDLLLSFFYLTCHQQLTQARRAHHMASPSTLAPAVVCFEIDARSCVYQIPRKHAILSVVGEHPYLGGGKRPIPLHIAEGADGAWGGCTVAHIFCLTPSTTIRFAFLFMRRDGTTEMRDMVREVTVEAGKGFTVRCTWGQDDLTIEEYGAFDSVEDSSLHMLAPPIEEMSSATGGFAAFVAALPDDWPLPCGVTVAVQKDPGAFGRDQFEDTDQFWVNIDRKWTAQKIKRKDTAVPPNSEFKFQRLYRLLNSFTKTPPEFWRVAPSGELVPSRYAAKDYPKPPDPAQMSSSTTTGTTGTTGTTDSSNSSSHVWFETHDKFMFEGAPSRGDSYRIVSTVHIGGESAVFSVKVHKRKDTHPVLVTPAIAADGLAALGKHVLSHCIEFWELSGAALREHLKDHEGPNEILYRMAHSNYQEERDLVRPVVRFFEALRYEMLHHAPEKAPLRDLWNPEDNLGMTAIDYVCSGPADTHVAKKRRTAHTQQAPPAAAAAGQGAQLDIAINKEESDIDMRGGLTDGEEET</sequence>
<organism evidence="2 3">
    <name type="scientific">Vitrella brassicaformis (strain CCMP3155)</name>
    <dbReference type="NCBI Taxonomy" id="1169540"/>
    <lineage>
        <taxon>Eukaryota</taxon>
        <taxon>Sar</taxon>
        <taxon>Alveolata</taxon>
        <taxon>Colpodellida</taxon>
        <taxon>Vitrellaceae</taxon>
        <taxon>Vitrella</taxon>
    </lineage>
</organism>
<dbReference type="VEuPathDB" id="CryptoDB:Vbra_13031"/>
<dbReference type="Proteomes" id="UP000041254">
    <property type="component" value="Unassembled WGS sequence"/>
</dbReference>
<feature type="compositionally biased region" description="Low complexity" evidence="1">
    <location>
        <begin position="482"/>
        <end position="495"/>
    </location>
</feature>
<dbReference type="EMBL" id="CDMY01000301">
    <property type="protein sequence ID" value="CEM00896.1"/>
    <property type="molecule type" value="Genomic_DNA"/>
</dbReference>
<dbReference type="InParanoid" id="A0A0G4ESP4"/>
<keyword evidence="3" id="KW-1185">Reference proteome</keyword>